<comment type="similarity">
    <text evidence="1">Belongs to the phD/YefM antitoxin family.</text>
</comment>
<evidence type="ECO:0008006" key="4">
    <source>
        <dbReference type="Google" id="ProtNLM"/>
    </source>
</evidence>
<proteinExistence type="inferred from homology"/>
<dbReference type="InterPro" id="IPR036165">
    <property type="entry name" value="YefM-like_sf"/>
</dbReference>
<dbReference type="EMBL" id="MFZH01000028">
    <property type="protein sequence ID" value="OGK18705.1"/>
    <property type="molecule type" value="Genomic_DNA"/>
</dbReference>
<evidence type="ECO:0000256" key="1">
    <source>
        <dbReference type="ARBA" id="ARBA00009981"/>
    </source>
</evidence>
<dbReference type="SUPFAM" id="SSF143120">
    <property type="entry name" value="YefM-like"/>
    <property type="match status" value="1"/>
</dbReference>
<accession>A0A1F7GIJ9</accession>
<comment type="caution">
    <text evidence="2">The sequence shown here is derived from an EMBL/GenBank/DDBJ whole genome shotgun (WGS) entry which is preliminary data.</text>
</comment>
<evidence type="ECO:0000313" key="3">
    <source>
        <dbReference type="Proteomes" id="UP000176850"/>
    </source>
</evidence>
<reference evidence="2 3" key="1">
    <citation type="journal article" date="2016" name="Nat. Commun.">
        <title>Thousands of microbial genomes shed light on interconnected biogeochemical processes in an aquifer system.</title>
        <authorList>
            <person name="Anantharaman K."/>
            <person name="Brown C.T."/>
            <person name="Hug L.A."/>
            <person name="Sharon I."/>
            <person name="Castelle C.J."/>
            <person name="Probst A.J."/>
            <person name="Thomas B.C."/>
            <person name="Singh A."/>
            <person name="Wilkins M.J."/>
            <person name="Karaoz U."/>
            <person name="Brodie E.L."/>
            <person name="Williams K.H."/>
            <person name="Hubbard S.S."/>
            <person name="Banfield J.F."/>
        </authorList>
    </citation>
    <scope>NUCLEOTIDE SEQUENCE [LARGE SCALE GENOMIC DNA]</scope>
</reference>
<gene>
    <name evidence="2" type="ORF">A2799_01190</name>
</gene>
<dbReference type="Proteomes" id="UP000176850">
    <property type="component" value="Unassembled WGS sequence"/>
</dbReference>
<dbReference type="AlphaFoldDB" id="A0A1F7GIJ9"/>
<evidence type="ECO:0000313" key="2">
    <source>
        <dbReference type="EMBL" id="OGK18705.1"/>
    </source>
</evidence>
<sequence>MNSISISQLKVNPSKAISEALDFPLAVENRNKIEAYLIGKDLYEMIAAHMEDMVDRLAIENTDFSKGHDLEDVLKELAL</sequence>
<protein>
    <recommendedName>
        <fullName evidence="4">Antitoxin</fullName>
    </recommendedName>
</protein>
<organism evidence="2 3">
    <name type="scientific">Candidatus Roizmanbacteria bacterium RIFCSPHIGHO2_01_FULL_39_24</name>
    <dbReference type="NCBI Taxonomy" id="1802032"/>
    <lineage>
        <taxon>Bacteria</taxon>
        <taxon>Candidatus Roizmaniibacteriota</taxon>
    </lineage>
</organism>
<name>A0A1F7GIJ9_9BACT</name>